<keyword evidence="3" id="KW-1185">Reference proteome</keyword>
<evidence type="ECO:0000313" key="3">
    <source>
        <dbReference type="Proteomes" id="UP000027222"/>
    </source>
</evidence>
<gene>
    <name evidence="2" type="ORF">GALMADRAFT_927641</name>
</gene>
<dbReference type="Proteomes" id="UP000027222">
    <property type="component" value="Unassembled WGS sequence"/>
</dbReference>
<name>A0A067SEH0_GALM3</name>
<dbReference type="EMBL" id="KL142403">
    <property type="protein sequence ID" value="KDR69301.1"/>
    <property type="molecule type" value="Genomic_DNA"/>
</dbReference>
<reference evidence="3" key="1">
    <citation type="journal article" date="2014" name="Proc. Natl. Acad. Sci. U.S.A.">
        <title>Extensive sampling of basidiomycete genomes demonstrates inadequacy of the white-rot/brown-rot paradigm for wood decay fungi.</title>
        <authorList>
            <person name="Riley R."/>
            <person name="Salamov A.A."/>
            <person name="Brown D.W."/>
            <person name="Nagy L.G."/>
            <person name="Floudas D."/>
            <person name="Held B.W."/>
            <person name="Levasseur A."/>
            <person name="Lombard V."/>
            <person name="Morin E."/>
            <person name="Otillar R."/>
            <person name="Lindquist E.A."/>
            <person name="Sun H."/>
            <person name="LaButti K.M."/>
            <person name="Schmutz J."/>
            <person name="Jabbour D."/>
            <person name="Luo H."/>
            <person name="Baker S.E."/>
            <person name="Pisabarro A.G."/>
            <person name="Walton J.D."/>
            <person name="Blanchette R.A."/>
            <person name="Henrissat B."/>
            <person name="Martin F."/>
            <person name="Cullen D."/>
            <person name="Hibbett D.S."/>
            <person name="Grigoriev I.V."/>
        </authorList>
    </citation>
    <scope>NUCLEOTIDE SEQUENCE [LARGE SCALE GENOMIC DNA]</scope>
    <source>
        <strain evidence="3">CBS 339.88</strain>
    </source>
</reference>
<protein>
    <submittedName>
        <fullName evidence="2">Uncharacterized protein</fullName>
    </submittedName>
</protein>
<proteinExistence type="predicted"/>
<evidence type="ECO:0000313" key="2">
    <source>
        <dbReference type="EMBL" id="KDR69301.1"/>
    </source>
</evidence>
<dbReference type="HOGENOM" id="CLU_2979234_0_0_1"/>
<dbReference type="AlphaFoldDB" id="A0A067SEH0"/>
<evidence type="ECO:0000256" key="1">
    <source>
        <dbReference type="SAM" id="MobiDB-lite"/>
    </source>
</evidence>
<sequence>MSRNESGRARLAPSGRGRASGRQIQPAGRGTSAIRSSHPSHPPLGVERVPSTSIGRGL</sequence>
<accession>A0A067SEH0</accession>
<organism evidence="2 3">
    <name type="scientific">Galerina marginata (strain CBS 339.88)</name>
    <dbReference type="NCBI Taxonomy" id="685588"/>
    <lineage>
        <taxon>Eukaryota</taxon>
        <taxon>Fungi</taxon>
        <taxon>Dikarya</taxon>
        <taxon>Basidiomycota</taxon>
        <taxon>Agaricomycotina</taxon>
        <taxon>Agaricomycetes</taxon>
        <taxon>Agaricomycetidae</taxon>
        <taxon>Agaricales</taxon>
        <taxon>Agaricineae</taxon>
        <taxon>Strophariaceae</taxon>
        <taxon>Galerina</taxon>
    </lineage>
</organism>
<feature type="region of interest" description="Disordered" evidence="1">
    <location>
        <begin position="1"/>
        <end position="58"/>
    </location>
</feature>